<name>A0A4Y2NBZ3_ARAVE</name>
<reference evidence="1 2" key="1">
    <citation type="journal article" date="2019" name="Sci. Rep.">
        <title>Orb-weaving spider Araneus ventricosus genome elucidates the spidroin gene catalogue.</title>
        <authorList>
            <person name="Kono N."/>
            <person name="Nakamura H."/>
            <person name="Ohtoshi R."/>
            <person name="Moran D.A.P."/>
            <person name="Shinohara A."/>
            <person name="Yoshida Y."/>
            <person name="Fujiwara M."/>
            <person name="Mori M."/>
            <person name="Tomita M."/>
            <person name="Arakawa K."/>
        </authorList>
    </citation>
    <scope>NUCLEOTIDE SEQUENCE [LARGE SCALE GENOMIC DNA]</scope>
</reference>
<gene>
    <name evidence="1" type="ORF">AVEN_266682_1</name>
</gene>
<dbReference type="Proteomes" id="UP000499080">
    <property type="component" value="Unassembled WGS sequence"/>
</dbReference>
<dbReference type="EMBL" id="BGPR01126999">
    <property type="protein sequence ID" value="GBN36150.1"/>
    <property type="molecule type" value="Genomic_DNA"/>
</dbReference>
<dbReference type="AlphaFoldDB" id="A0A4Y2NBZ3"/>
<evidence type="ECO:0000313" key="2">
    <source>
        <dbReference type="Proteomes" id="UP000499080"/>
    </source>
</evidence>
<proteinExistence type="predicted"/>
<protein>
    <submittedName>
        <fullName evidence="1">Uncharacterized protein</fullName>
    </submittedName>
</protein>
<evidence type="ECO:0000313" key="1">
    <source>
        <dbReference type="EMBL" id="GBN36150.1"/>
    </source>
</evidence>
<comment type="caution">
    <text evidence="1">The sequence shown here is derived from an EMBL/GenBank/DDBJ whole genome shotgun (WGS) entry which is preliminary data.</text>
</comment>
<keyword evidence="2" id="KW-1185">Reference proteome</keyword>
<organism evidence="1 2">
    <name type="scientific">Araneus ventricosus</name>
    <name type="common">Orbweaver spider</name>
    <name type="synonym">Epeira ventricosa</name>
    <dbReference type="NCBI Taxonomy" id="182803"/>
    <lineage>
        <taxon>Eukaryota</taxon>
        <taxon>Metazoa</taxon>
        <taxon>Ecdysozoa</taxon>
        <taxon>Arthropoda</taxon>
        <taxon>Chelicerata</taxon>
        <taxon>Arachnida</taxon>
        <taxon>Araneae</taxon>
        <taxon>Araneomorphae</taxon>
        <taxon>Entelegynae</taxon>
        <taxon>Araneoidea</taxon>
        <taxon>Araneidae</taxon>
        <taxon>Araneus</taxon>
    </lineage>
</organism>
<sequence>MKAHQIAWSRKNKQFLDVRRPSCITCKPEEKCIHFSLGQIPLAYKKRKSETDDDHNSSNLDEVEVLENKYVIVCFEGKKNFKKHYIGVVTEDHQNKCKVNFLRRSGNKFFSFP</sequence>
<accession>A0A4Y2NBZ3</accession>